<comment type="caution">
    <text evidence="1">The sequence shown here is derived from an EMBL/GenBank/DDBJ whole genome shotgun (WGS) entry which is preliminary data.</text>
</comment>
<dbReference type="EMBL" id="LRGB01016876">
    <property type="protein sequence ID" value="KZR98483.1"/>
    <property type="molecule type" value="Genomic_DNA"/>
</dbReference>
<feature type="non-terminal residue" evidence="1">
    <location>
        <position position="1"/>
    </location>
</feature>
<protein>
    <submittedName>
        <fullName evidence="1">Uncharacterized protein</fullName>
    </submittedName>
</protein>
<proteinExistence type="predicted"/>
<evidence type="ECO:0000313" key="2">
    <source>
        <dbReference type="Proteomes" id="UP000076858"/>
    </source>
</evidence>
<dbReference type="OrthoDB" id="7449833at2759"/>
<evidence type="ECO:0000313" key="1">
    <source>
        <dbReference type="EMBL" id="KZR98483.1"/>
    </source>
</evidence>
<accession>A0A162CS86</accession>
<reference evidence="1 2" key="1">
    <citation type="submission" date="2016-03" db="EMBL/GenBank/DDBJ databases">
        <title>EvidentialGene: Evidence-directed Construction of Genes on Genomes.</title>
        <authorList>
            <person name="Gilbert D.G."/>
            <person name="Choi J.-H."/>
            <person name="Mockaitis K."/>
            <person name="Colbourne J."/>
            <person name="Pfrender M."/>
        </authorList>
    </citation>
    <scope>NUCLEOTIDE SEQUENCE [LARGE SCALE GENOMIC DNA]</scope>
    <source>
        <strain evidence="1 2">Xinb3</strain>
        <tissue evidence="1">Complete organism</tissue>
    </source>
</reference>
<keyword evidence="2" id="KW-1185">Reference proteome</keyword>
<dbReference type="Proteomes" id="UP000076858">
    <property type="component" value="Unassembled WGS sequence"/>
</dbReference>
<dbReference type="AlphaFoldDB" id="A0A162CS86"/>
<sequence length="55" mass="5719">VTFPAMLPASHPSMLPASHPAMYPVSFPATLSARPSQDCVYLSVTPFASATPGKS</sequence>
<organism evidence="1 2">
    <name type="scientific">Daphnia magna</name>
    <dbReference type="NCBI Taxonomy" id="35525"/>
    <lineage>
        <taxon>Eukaryota</taxon>
        <taxon>Metazoa</taxon>
        <taxon>Ecdysozoa</taxon>
        <taxon>Arthropoda</taxon>
        <taxon>Crustacea</taxon>
        <taxon>Branchiopoda</taxon>
        <taxon>Diplostraca</taxon>
        <taxon>Cladocera</taxon>
        <taxon>Anomopoda</taxon>
        <taxon>Daphniidae</taxon>
        <taxon>Daphnia</taxon>
    </lineage>
</organism>
<gene>
    <name evidence="1" type="ORF">APZ42_006080</name>
</gene>
<name>A0A162CS86_9CRUS</name>